<comment type="caution">
    <text evidence="1">The sequence shown here is derived from an EMBL/GenBank/DDBJ whole genome shotgun (WGS) entry which is preliminary data.</text>
</comment>
<protein>
    <submittedName>
        <fullName evidence="1">Uncharacterized protein</fullName>
    </submittedName>
</protein>
<dbReference type="EMBL" id="BGZK01002282">
    <property type="protein sequence ID" value="GBP92544.1"/>
    <property type="molecule type" value="Genomic_DNA"/>
</dbReference>
<dbReference type="OrthoDB" id="410104at2759"/>
<keyword evidence="2" id="KW-1185">Reference proteome</keyword>
<name>A0A4C1ZZV8_EUMVA</name>
<accession>A0A4C1ZZV8</accession>
<gene>
    <name evidence="1" type="ORF">EVAR_100724_1</name>
</gene>
<dbReference type="AlphaFoldDB" id="A0A4C1ZZV8"/>
<proteinExistence type="predicted"/>
<organism evidence="1 2">
    <name type="scientific">Eumeta variegata</name>
    <name type="common">Bagworm moth</name>
    <name type="synonym">Eumeta japonica</name>
    <dbReference type="NCBI Taxonomy" id="151549"/>
    <lineage>
        <taxon>Eukaryota</taxon>
        <taxon>Metazoa</taxon>
        <taxon>Ecdysozoa</taxon>
        <taxon>Arthropoda</taxon>
        <taxon>Hexapoda</taxon>
        <taxon>Insecta</taxon>
        <taxon>Pterygota</taxon>
        <taxon>Neoptera</taxon>
        <taxon>Endopterygota</taxon>
        <taxon>Lepidoptera</taxon>
        <taxon>Glossata</taxon>
        <taxon>Ditrysia</taxon>
        <taxon>Tineoidea</taxon>
        <taxon>Psychidae</taxon>
        <taxon>Oiketicinae</taxon>
        <taxon>Eumeta</taxon>
    </lineage>
</organism>
<evidence type="ECO:0000313" key="2">
    <source>
        <dbReference type="Proteomes" id="UP000299102"/>
    </source>
</evidence>
<evidence type="ECO:0000313" key="1">
    <source>
        <dbReference type="EMBL" id="GBP92544.1"/>
    </source>
</evidence>
<reference evidence="1 2" key="1">
    <citation type="journal article" date="2019" name="Commun. Biol.">
        <title>The bagworm genome reveals a unique fibroin gene that provides high tensile strength.</title>
        <authorList>
            <person name="Kono N."/>
            <person name="Nakamura H."/>
            <person name="Ohtoshi R."/>
            <person name="Tomita M."/>
            <person name="Numata K."/>
            <person name="Arakawa K."/>
        </authorList>
    </citation>
    <scope>NUCLEOTIDE SEQUENCE [LARGE SCALE GENOMIC DNA]</scope>
</reference>
<sequence length="173" mass="20271">MNPDSYITQNKISKQRRMKKTDTKMITKKEKDPKHQVQVIQTRLITLIKCKEKMHFSSCAKDHTHSQTRTFIETNTPKTGYVKHLNKPQQIKHFLAQPILVEDLHHHSLTKRYKVHNIATLNTRTLQSHESSLVPENTLENVKFDILGRREIGEKKNNIEIHGPHLIAKRKDC</sequence>
<dbReference type="Proteomes" id="UP000299102">
    <property type="component" value="Unassembled WGS sequence"/>
</dbReference>